<evidence type="ECO:0000313" key="2">
    <source>
        <dbReference type="Proteomes" id="UP001162030"/>
    </source>
</evidence>
<reference evidence="1 2" key="1">
    <citation type="submission" date="2023-03" db="EMBL/GenBank/DDBJ databases">
        <authorList>
            <person name="Pearce D."/>
        </authorList>
    </citation>
    <scope>NUCLEOTIDE SEQUENCE [LARGE SCALE GENOMIC DNA]</scope>
    <source>
        <strain evidence="1">Msz</strain>
    </source>
</reference>
<dbReference type="Proteomes" id="UP001162030">
    <property type="component" value="Chromosome"/>
</dbReference>
<organism evidence="1 2">
    <name type="scientific">Methylocaldum szegediense</name>
    <dbReference type="NCBI Taxonomy" id="73780"/>
    <lineage>
        <taxon>Bacteria</taxon>
        <taxon>Pseudomonadati</taxon>
        <taxon>Pseudomonadota</taxon>
        <taxon>Gammaproteobacteria</taxon>
        <taxon>Methylococcales</taxon>
        <taxon>Methylococcaceae</taxon>
        <taxon>Methylocaldum</taxon>
    </lineage>
</organism>
<gene>
    <name evidence="1" type="ORF">MSZNOR_2329</name>
</gene>
<evidence type="ECO:0000313" key="1">
    <source>
        <dbReference type="EMBL" id="CAI8841125.1"/>
    </source>
</evidence>
<proteinExistence type="predicted"/>
<dbReference type="EMBL" id="OX458333">
    <property type="protein sequence ID" value="CAI8841125.1"/>
    <property type="molecule type" value="Genomic_DNA"/>
</dbReference>
<dbReference type="RefSeq" id="WP_026611686.1">
    <property type="nucleotide sequence ID" value="NZ_OX458333.1"/>
</dbReference>
<accession>A0ABN8X7F2</accession>
<name>A0ABN8X7F2_9GAMM</name>
<protein>
    <submittedName>
        <fullName evidence="1">Uncharacterized protein</fullName>
    </submittedName>
</protein>
<keyword evidence="2" id="KW-1185">Reference proteome</keyword>
<sequence length="83" mass="9809">MMVEVDKGTAQIIPFPDTKRWPAIARAYIDYLILGDPRAAFFYLEYQLAILNLRELPTALKNEIEREYKRRGFRGPVYFGKPW</sequence>